<keyword evidence="2" id="KW-1185">Reference proteome</keyword>
<dbReference type="EMBL" id="CM042019">
    <property type="protein sequence ID" value="KAI3825776.1"/>
    <property type="molecule type" value="Genomic_DNA"/>
</dbReference>
<gene>
    <name evidence="1" type="ORF">L1987_07414</name>
</gene>
<reference evidence="1 2" key="2">
    <citation type="journal article" date="2022" name="Mol. Ecol. Resour.">
        <title>The genomes of chicory, endive, great burdock and yacon provide insights into Asteraceae paleo-polyploidization history and plant inulin production.</title>
        <authorList>
            <person name="Fan W."/>
            <person name="Wang S."/>
            <person name="Wang H."/>
            <person name="Wang A."/>
            <person name="Jiang F."/>
            <person name="Liu H."/>
            <person name="Zhao H."/>
            <person name="Xu D."/>
            <person name="Zhang Y."/>
        </authorList>
    </citation>
    <scope>NUCLEOTIDE SEQUENCE [LARGE SCALE GENOMIC DNA]</scope>
    <source>
        <strain evidence="2">cv. Yunnan</strain>
        <tissue evidence="1">Leaves</tissue>
    </source>
</reference>
<evidence type="ECO:0000313" key="1">
    <source>
        <dbReference type="EMBL" id="KAI3825776.1"/>
    </source>
</evidence>
<reference evidence="2" key="1">
    <citation type="journal article" date="2022" name="Mol. Ecol. Resour.">
        <title>The genomes of chicory, endive, great burdock and yacon provide insights into Asteraceae palaeo-polyploidization history and plant inulin production.</title>
        <authorList>
            <person name="Fan W."/>
            <person name="Wang S."/>
            <person name="Wang H."/>
            <person name="Wang A."/>
            <person name="Jiang F."/>
            <person name="Liu H."/>
            <person name="Zhao H."/>
            <person name="Xu D."/>
            <person name="Zhang Y."/>
        </authorList>
    </citation>
    <scope>NUCLEOTIDE SEQUENCE [LARGE SCALE GENOMIC DNA]</scope>
    <source>
        <strain evidence="2">cv. Yunnan</strain>
    </source>
</reference>
<dbReference type="Proteomes" id="UP001056120">
    <property type="component" value="Linkage Group LG02"/>
</dbReference>
<comment type="caution">
    <text evidence="1">The sequence shown here is derived from an EMBL/GenBank/DDBJ whole genome shotgun (WGS) entry which is preliminary data.</text>
</comment>
<organism evidence="1 2">
    <name type="scientific">Smallanthus sonchifolius</name>
    <dbReference type="NCBI Taxonomy" id="185202"/>
    <lineage>
        <taxon>Eukaryota</taxon>
        <taxon>Viridiplantae</taxon>
        <taxon>Streptophyta</taxon>
        <taxon>Embryophyta</taxon>
        <taxon>Tracheophyta</taxon>
        <taxon>Spermatophyta</taxon>
        <taxon>Magnoliopsida</taxon>
        <taxon>eudicotyledons</taxon>
        <taxon>Gunneridae</taxon>
        <taxon>Pentapetalae</taxon>
        <taxon>asterids</taxon>
        <taxon>campanulids</taxon>
        <taxon>Asterales</taxon>
        <taxon>Asteraceae</taxon>
        <taxon>Asteroideae</taxon>
        <taxon>Heliantheae alliance</taxon>
        <taxon>Millerieae</taxon>
        <taxon>Smallanthus</taxon>
    </lineage>
</organism>
<protein>
    <submittedName>
        <fullName evidence="1">Uncharacterized protein</fullName>
    </submittedName>
</protein>
<sequence>MWPVVHSYSENLVAESVTSNAKQKVNSGQKEIKKKAIQIKTISEKLDEMDRFAMGTNYILNEMRQRVEDLVEETSRQRQRAVENEQELTRVKQEIYKEMEECAKWNWE</sequence>
<name>A0ACB9K0L3_9ASTR</name>
<accession>A0ACB9K0L3</accession>
<proteinExistence type="predicted"/>
<evidence type="ECO:0000313" key="2">
    <source>
        <dbReference type="Proteomes" id="UP001056120"/>
    </source>
</evidence>